<gene>
    <name evidence="1" type="ORF">MJ1_0446</name>
</gene>
<keyword evidence="2" id="KW-1185">Reference proteome</keyword>
<accession>A0A915SSU2</accession>
<evidence type="ECO:0000313" key="1">
    <source>
        <dbReference type="EMBL" id="BBL45606.1"/>
    </source>
</evidence>
<protein>
    <submittedName>
        <fullName evidence="1">tRNA-splicing endonuclease</fullName>
    </submittedName>
</protein>
<dbReference type="EMBL" id="AP019769">
    <property type="protein sequence ID" value="BBL45606.1"/>
    <property type="molecule type" value="Genomic_DNA"/>
</dbReference>
<keyword evidence="1" id="KW-0540">Nuclease</keyword>
<dbReference type="KEGG" id="naer:MJ1_0446"/>
<name>A0A915SSU2_9ARCH</name>
<dbReference type="RefSeq" id="WP_258392923.1">
    <property type="nucleotide sequence ID" value="NZ_AP019769.1"/>
</dbReference>
<dbReference type="Proteomes" id="UP001055553">
    <property type="component" value="Chromosome"/>
</dbReference>
<keyword evidence="1" id="KW-0255">Endonuclease</keyword>
<dbReference type="SUPFAM" id="SSF53032">
    <property type="entry name" value="tRNA-intron endonuclease catalytic domain-like"/>
    <property type="match status" value="1"/>
</dbReference>
<dbReference type="InterPro" id="IPR036167">
    <property type="entry name" value="tRNA_intron_Endo_cat-like_sf"/>
</dbReference>
<keyword evidence="1" id="KW-0378">Hydrolase</keyword>
<dbReference type="GeneID" id="74568392"/>
<dbReference type="GO" id="GO:0006388">
    <property type="term" value="P:tRNA splicing, via endonucleolytic cleavage and ligation"/>
    <property type="evidence" value="ECO:0007669"/>
    <property type="project" value="InterPro"/>
</dbReference>
<sequence>MEKAIIKLKDNKFVLEKNYYDKIGRIGYLGGDYIYLEPEEVLYILKKGWAKLDNIRNFVDFIEKYNNIIDFKKYYVFEDLRDKGYNVKIKDKFILLNNKEFIYTIYEYEFIEIDDIISIFDKYNITSIILAILDIERNIIYYEIDNINI</sequence>
<reference evidence="2" key="1">
    <citation type="journal article" date="2022" name="Int. J. Syst. Evol. Microbiol.">
        <title>Nanobdella aerobiophila gen. nov., sp. nov., a thermoacidophilic, obligate ectosymbiotic archaeon, and proposal of Nanobdellaceae fam. nov., Nanobdellales ord. nov. and Nanobdellia class. nov.</title>
        <authorList>
            <person name="Kato S."/>
            <person name="Ogasawara A."/>
            <person name="Itoh T."/>
            <person name="Sakai H.D."/>
            <person name="Shimizu M."/>
            <person name="Yuki M."/>
            <person name="Kaneko M."/>
            <person name="Takashina T."/>
            <person name="Ohkuma M."/>
        </authorList>
    </citation>
    <scope>NUCLEOTIDE SEQUENCE [LARGE SCALE GENOMIC DNA]</scope>
    <source>
        <strain evidence="2">MJ1</strain>
    </source>
</reference>
<proteinExistence type="predicted"/>
<evidence type="ECO:0000313" key="2">
    <source>
        <dbReference type="Proteomes" id="UP001055553"/>
    </source>
</evidence>
<dbReference type="GO" id="GO:0004519">
    <property type="term" value="F:endonuclease activity"/>
    <property type="evidence" value="ECO:0007669"/>
    <property type="project" value="UniProtKB-KW"/>
</dbReference>
<dbReference type="AlphaFoldDB" id="A0A915SSU2"/>
<dbReference type="Gene3D" id="3.40.1350.150">
    <property type="match status" value="1"/>
</dbReference>
<organism evidence="1 2">
    <name type="scientific">Nanobdella aerobiophila</name>
    <dbReference type="NCBI Taxonomy" id="2586965"/>
    <lineage>
        <taxon>Archaea</taxon>
        <taxon>Nanobdellota</taxon>
        <taxon>Nanobdellia</taxon>
        <taxon>Nanobdellales</taxon>
        <taxon>Nanobdellaceae</taxon>
        <taxon>Nanobdella</taxon>
    </lineage>
</organism>